<sequence length="78" mass="8948">MAGQQWQVRLRTIDGTEWVTKPFEGDPNDHLQRLIHDEHIDSYEIVVEGTTERTFFAPATVSFTRAHIVALWVEAVAL</sequence>
<reference evidence="1 2" key="1">
    <citation type="submission" date="2017-06" db="EMBL/GenBank/DDBJ databases">
        <authorList>
            <consortium name="Pathogen Informatics"/>
        </authorList>
    </citation>
    <scope>NUCLEOTIDE SEQUENCE [LARGE SCALE GENOMIC DNA]</scope>
    <source>
        <strain evidence="1 2">NCTC13039</strain>
    </source>
</reference>
<name>A0A239VLA9_9MICO</name>
<dbReference type="GeneID" id="63459931"/>
<dbReference type="KEGG" id="dco:SAMEA4475696_1734"/>
<dbReference type="STRING" id="1121387.GCA_000429885_00103"/>
<dbReference type="OrthoDB" id="5148175at2"/>
<keyword evidence="2" id="KW-1185">Reference proteome</keyword>
<dbReference type="RefSeq" id="WP_028326282.1">
    <property type="nucleotide sequence ID" value="NZ_JAAFNI010000001.1"/>
</dbReference>
<proteinExistence type="predicted"/>
<dbReference type="AlphaFoldDB" id="A0A239VLA9"/>
<organism evidence="1 2">
    <name type="scientific">Dermatophilus congolensis</name>
    <dbReference type="NCBI Taxonomy" id="1863"/>
    <lineage>
        <taxon>Bacteria</taxon>
        <taxon>Bacillati</taxon>
        <taxon>Actinomycetota</taxon>
        <taxon>Actinomycetes</taxon>
        <taxon>Micrococcales</taxon>
        <taxon>Dermatophilaceae</taxon>
        <taxon>Dermatophilus</taxon>
    </lineage>
</organism>
<protein>
    <submittedName>
        <fullName evidence="1">Uncharacterized protein</fullName>
    </submittedName>
</protein>
<dbReference type="EMBL" id="LT906453">
    <property type="protein sequence ID" value="SNV23111.1"/>
    <property type="molecule type" value="Genomic_DNA"/>
</dbReference>
<dbReference type="Proteomes" id="UP000242637">
    <property type="component" value="Chromosome 1"/>
</dbReference>
<evidence type="ECO:0000313" key="2">
    <source>
        <dbReference type="Proteomes" id="UP000242637"/>
    </source>
</evidence>
<gene>
    <name evidence="1" type="ORF">SAMEA4475696_01734</name>
</gene>
<accession>A0A239VLA9</accession>
<evidence type="ECO:0000313" key="1">
    <source>
        <dbReference type="EMBL" id="SNV23111.1"/>
    </source>
</evidence>